<dbReference type="Pfam" id="PF07690">
    <property type="entry name" value="MFS_1"/>
    <property type="match status" value="1"/>
</dbReference>
<evidence type="ECO:0000256" key="2">
    <source>
        <dbReference type="ARBA" id="ARBA00022475"/>
    </source>
</evidence>
<evidence type="ECO:0000256" key="7">
    <source>
        <dbReference type="SAM" id="Phobius"/>
    </source>
</evidence>
<feature type="region of interest" description="Disordered" evidence="6">
    <location>
        <begin position="210"/>
        <end position="238"/>
    </location>
</feature>
<feature type="transmembrane region" description="Helical" evidence="7">
    <location>
        <begin position="53"/>
        <end position="77"/>
    </location>
</feature>
<dbReference type="InterPro" id="IPR011701">
    <property type="entry name" value="MFS"/>
</dbReference>
<protein>
    <submittedName>
        <fullName evidence="8">MFS transporter</fullName>
    </submittedName>
</protein>
<feature type="transmembrane region" description="Helical" evidence="7">
    <location>
        <begin position="89"/>
        <end position="109"/>
    </location>
</feature>
<sequence>MSTASQKATPDSTNRPPKSLVTLVVLFVALLLAAALSEGVYDIAFANLALDLSGLVSTIGLVYCAGYGVEVAASLALGPLLDRRDPRAVLVVSFLLKISVFVLIGLGSSFLASRIWVIVAAAAAVDFVHQVGQMALFVLLPRLVDEETLVKVQGIGASARAASQILSPVVAGLVISVMPGAHGLIAAAGFQTVALLLLMAFTAAARSHDRTPAASTKSSREPEAAQETEPAGSDVLPS</sequence>
<dbReference type="RefSeq" id="WP_359703600.1">
    <property type="nucleotide sequence ID" value="NZ_JBEYXT010000538.1"/>
</dbReference>
<dbReference type="Gene3D" id="1.20.1250.20">
    <property type="entry name" value="MFS general substrate transporter like domains"/>
    <property type="match status" value="1"/>
</dbReference>
<evidence type="ECO:0000256" key="3">
    <source>
        <dbReference type="ARBA" id="ARBA00022692"/>
    </source>
</evidence>
<reference evidence="8 9" key="1">
    <citation type="submission" date="2024-06" db="EMBL/GenBank/DDBJ databases">
        <title>The Natural Products Discovery Center: Release of the First 8490 Sequenced Strains for Exploring Actinobacteria Biosynthetic Diversity.</title>
        <authorList>
            <person name="Kalkreuter E."/>
            <person name="Kautsar S.A."/>
            <person name="Yang D."/>
            <person name="Bader C.D."/>
            <person name="Teijaro C.N."/>
            <person name="Fluegel L."/>
            <person name="Davis C.M."/>
            <person name="Simpson J.R."/>
            <person name="Lauterbach L."/>
            <person name="Steele A.D."/>
            <person name="Gui C."/>
            <person name="Meng S."/>
            <person name="Li G."/>
            <person name="Viehrig K."/>
            <person name="Ye F."/>
            <person name="Su P."/>
            <person name="Kiefer A.F."/>
            <person name="Nichols A."/>
            <person name="Cepeda A.J."/>
            <person name="Yan W."/>
            <person name="Fan B."/>
            <person name="Jiang Y."/>
            <person name="Adhikari A."/>
            <person name="Zheng C.-J."/>
            <person name="Schuster L."/>
            <person name="Cowan T.M."/>
            <person name="Smanski M.J."/>
            <person name="Chevrette M.G."/>
            <person name="De Carvalho L.P.S."/>
            <person name="Shen B."/>
        </authorList>
    </citation>
    <scope>NUCLEOTIDE SEQUENCE [LARGE SCALE GENOMIC DNA]</scope>
    <source>
        <strain evidence="8 9">NPDC046851</strain>
    </source>
</reference>
<dbReference type="Proteomes" id="UP001551189">
    <property type="component" value="Unassembled WGS sequence"/>
</dbReference>
<feature type="transmembrane region" description="Helical" evidence="7">
    <location>
        <begin position="184"/>
        <end position="205"/>
    </location>
</feature>
<evidence type="ECO:0000256" key="4">
    <source>
        <dbReference type="ARBA" id="ARBA00022989"/>
    </source>
</evidence>
<proteinExistence type="predicted"/>
<comment type="caution">
    <text evidence="8">The sequence shown here is derived from an EMBL/GenBank/DDBJ whole genome shotgun (WGS) entry which is preliminary data.</text>
</comment>
<evidence type="ECO:0000256" key="5">
    <source>
        <dbReference type="ARBA" id="ARBA00023136"/>
    </source>
</evidence>
<dbReference type="PANTHER" id="PTHR23513">
    <property type="entry name" value="INTEGRAL MEMBRANE EFFLUX PROTEIN-RELATED"/>
    <property type="match status" value="1"/>
</dbReference>
<evidence type="ECO:0000256" key="6">
    <source>
        <dbReference type="SAM" id="MobiDB-lite"/>
    </source>
</evidence>
<keyword evidence="2" id="KW-1003">Cell membrane</keyword>
<dbReference type="PANTHER" id="PTHR23513:SF6">
    <property type="entry name" value="MAJOR FACILITATOR SUPERFAMILY ASSOCIATED DOMAIN-CONTAINING PROTEIN"/>
    <property type="match status" value="1"/>
</dbReference>
<name>A0ABV3BD04_9ACTN</name>
<keyword evidence="3 7" id="KW-0812">Transmembrane</keyword>
<evidence type="ECO:0000313" key="9">
    <source>
        <dbReference type="Proteomes" id="UP001551189"/>
    </source>
</evidence>
<feature type="non-terminal residue" evidence="8">
    <location>
        <position position="238"/>
    </location>
</feature>
<evidence type="ECO:0000256" key="1">
    <source>
        <dbReference type="ARBA" id="ARBA00004651"/>
    </source>
</evidence>
<keyword evidence="4 7" id="KW-1133">Transmembrane helix</keyword>
<dbReference type="SUPFAM" id="SSF103473">
    <property type="entry name" value="MFS general substrate transporter"/>
    <property type="match status" value="1"/>
</dbReference>
<keyword evidence="9" id="KW-1185">Reference proteome</keyword>
<organism evidence="8 9">
    <name type="scientific">Streptomyces neyagawaensis</name>
    <dbReference type="NCBI Taxonomy" id="42238"/>
    <lineage>
        <taxon>Bacteria</taxon>
        <taxon>Bacillati</taxon>
        <taxon>Actinomycetota</taxon>
        <taxon>Actinomycetes</taxon>
        <taxon>Kitasatosporales</taxon>
        <taxon>Streptomycetaceae</taxon>
        <taxon>Streptomyces</taxon>
    </lineage>
</organism>
<dbReference type="InterPro" id="IPR036259">
    <property type="entry name" value="MFS_trans_sf"/>
</dbReference>
<gene>
    <name evidence="8" type="ORF">ABZ931_41275</name>
</gene>
<accession>A0ABV3BD04</accession>
<keyword evidence="5 7" id="KW-0472">Membrane</keyword>
<evidence type="ECO:0000313" key="8">
    <source>
        <dbReference type="EMBL" id="MEU6807332.1"/>
    </source>
</evidence>
<dbReference type="EMBL" id="JBEYXT010000538">
    <property type="protein sequence ID" value="MEU6807332.1"/>
    <property type="molecule type" value="Genomic_DNA"/>
</dbReference>
<comment type="subcellular location">
    <subcellularLocation>
        <location evidence="1">Cell membrane</location>
        <topology evidence="1">Multi-pass membrane protein</topology>
    </subcellularLocation>
</comment>